<accession>A0A6G1CTW0</accession>
<dbReference type="Proteomes" id="UP000479710">
    <property type="component" value="Unassembled WGS sequence"/>
</dbReference>
<keyword evidence="3" id="KW-1185">Reference proteome</keyword>
<feature type="region of interest" description="Disordered" evidence="1">
    <location>
        <begin position="37"/>
        <end position="66"/>
    </location>
</feature>
<reference evidence="2 3" key="1">
    <citation type="submission" date="2019-11" db="EMBL/GenBank/DDBJ databases">
        <title>Whole genome sequence of Oryza granulata.</title>
        <authorList>
            <person name="Li W."/>
        </authorList>
    </citation>
    <scope>NUCLEOTIDE SEQUENCE [LARGE SCALE GENOMIC DNA]</scope>
    <source>
        <strain evidence="3">cv. Menghai</strain>
        <tissue evidence="2">Leaf</tissue>
    </source>
</reference>
<dbReference type="OrthoDB" id="21204at2759"/>
<name>A0A6G1CTW0_9ORYZ</name>
<feature type="compositionally biased region" description="Low complexity" evidence="1">
    <location>
        <begin position="37"/>
        <end position="54"/>
    </location>
</feature>
<dbReference type="EMBL" id="SPHZ02000008">
    <property type="protein sequence ID" value="KAF0903324.1"/>
    <property type="molecule type" value="Genomic_DNA"/>
</dbReference>
<dbReference type="AlphaFoldDB" id="A0A6G1CTW0"/>
<evidence type="ECO:0000256" key="1">
    <source>
        <dbReference type="SAM" id="MobiDB-lite"/>
    </source>
</evidence>
<comment type="caution">
    <text evidence="2">The sequence shown here is derived from an EMBL/GenBank/DDBJ whole genome shotgun (WGS) entry which is preliminary data.</text>
</comment>
<proteinExistence type="predicted"/>
<feature type="compositionally biased region" description="Pro residues" evidence="1">
    <location>
        <begin position="55"/>
        <end position="66"/>
    </location>
</feature>
<organism evidence="2 3">
    <name type="scientific">Oryza meyeriana var. granulata</name>
    <dbReference type="NCBI Taxonomy" id="110450"/>
    <lineage>
        <taxon>Eukaryota</taxon>
        <taxon>Viridiplantae</taxon>
        <taxon>Streptophyta</taxon>
        <taxon>Embryophyta</taxon>
        <taxon>Tracheophyta</taxon>
        <taxon>Spermatophyta</taxon>
        <taxon>Magnoliopsida</taxon>
        <taxon>Liliopsida</taxon>
        <taxon>Poales</taxon>
        <taxon>Poaceae</taxon>
        <taxon>BOP clade</taxon>
        <taxon>Oryzoideae</taxon>
        <taxon>Oryzeae</taxon>
        <taxon>Oryzinae</taxon>
        <taxon>Oryza</taxon>
        <taxon>Oryza meyeriana</taxon>
    </lineage>
</organism>
<sequence>MAQTPVPAVCPPFVPPSLTAWPAATPCAATVAGGMQRAPSRTMATTASASSCAWSPPPPCLSPSPPPTDYFLRLGLDALMQRLGEGDAGQQGTLPAKKEAVEAMPTMEPWGGTQEKTIAERLAVQLASSHGLLARRQFINNF</sequence>
<evidence type="ECO:0000313" key="2">
    <source>
        <dbReference type="EMBL" id="KAF0903324.1"/>
    </source>
</evidence>
<protein>
    <submittedName>
        <fullName evidence="2">Uncharacterized protein</fullName>
    </submittedName>
</protein>
<evidence type="ECO:0000313" key="3">
    <source>
        <dbReference type="Proteomes" id="UP000479710"/>
    </source>
</evidence>
<gene>
    <name evidence="2" type="ORF">E2562_026600</name>
</gene>